<keyword evidence="6" id="KW-1185">Reference proteome</keyword>
<evidence type="ECO:0000256" key="2">
    <source>
        <dbReference type="ARBA" id="ARBA00023163"/>
    </source>
</evidence>
<comment type="caution">
    <text evidence="5">The sequence shown here is derived from an EMBL/GenBank/DDBJ whole genome shotgun (WGS) entry which is preliminary data.</text>
</comment>
<dbReference type="PANTHER" id="PTHR13964:SF44">
    <property type="entry name" value="ARID DOMAIN-CONTAINING PROTEIN"/>
    <property type="match status" value="1"/>
</dbReference>
<dbReference type="GO" id="GO:0000976">
    <property type="term" value="F:transcription cis-regulatory region binding"/>
    <property type="evidence" value="ECO:0007669"/>
    <property type="project" value="TreeGrafter"/>
</dbReference>
<dbReference type="PANTHER" id="PTHR13964">
    <property type="entry name" value="RBP-RELATED"/>
    <property type="match status" value="1"/>
</dbReference>
<accession>A0A6A4J9A7</accession>
<dbReference type="GO" id="GO:0006357">
    <property type="term" value="P:regulation of transcription by RNA polymerase II"/>
    <property type="evidence" value="ECO:0007669"/>
    <property type="project" value="TreeGrafter"/>
</dbReference>
<dbReference type="GO" id="GO:0005634">
    <property type="term" value="C:nucleus"/>
    <property type="evidence" value="ECO:0007669"/>
    <property type="project" value="TreeGrafter"/>
</dbReference>
<dbReference type="Gene3D" id="1.10.150.60">
    <property type="entry name" value="ARID DNA-binding domain"/>
    <property type="match status" value="1"/>
</dbReference>
<sequence>MDYKLVGSPCGEHGPYVFYKALKYSKNGKTNILALSEFFFVKLWPDSDFISIGELQLLWEDKNNEQTLASLRLYILPENTPDGRMDIHGEDEVLAITEKVVIRVEDLLTWITHAADWNWGLGAVWEQDCPQADISSSSNVKIDMEDVNKEKQNLGAKHWETQTGVVVLSYPKYCRYRGIARRLEGVADKWLKTALVVALGGFTAPWKNTKVLFCKDTFDYPELEGHELLCNHLVPKLKGRPRKRKKASASPEESESESESSQSTSSSNSKTVPPSPKLNLVKPRLRCTALAVSTNRPNRGPGPDERNFLISLHDFMRERKTPIGKIPVVGFKEVNLYKLYRKVKELGGYDVVTTGKLWKFVYEVMGGDASCTSAATLSRRHYEKLLLPYERHMAQMKNTKLKPTLSLPPVPLPQDRGKTQTSMRSMRLAKQEKGEKENIPQRRATAAPPLPPSAPPDPPKPAEVTSDKGTDESKSDETPKSDDKPKSPSEKVAKSNTGGRDLGPLLKKQKLEILKEGGLEVTPVSGGNGGATTVTVAQPSSTSSTSAPSTPATRQPPPPARQSAPVARQSLPVSRQPVPAARQSMPVGKPSLSNGRPQEAHYRANGSDKVSITVTPDMSHLLCPPGPSKRAVYSNPKEGIPRGWPTGPTRCPITVTPDMSHLLCPPGPSKRAVYSNPKEIFSPHMQPSHPQSKRNSLPEVLDLRTKPRLNIGSNLEITLVPPKPRPAHQQHIPAAPVPLLVNKKKSAPQPQHHHYKASPNTTPKHGIPLHQPYPGSYKPFVPVVDPLYFSGLYNAGLPGGIPALQQPRNHDQLAFYKELLKHQFPSLIRDGTTSITLVGQTPTSK</sequence>
<evidence type="ECO:0000313" key="6">
    <source>
        <dbReference type="Proteomes" id="UP000466442"/>
    </source>
</evidence>
<dbReference type="EMBL" id="WIXP02000014">
    <property type="protein sequence ID" value="KAF6199704.1"/>
    <property type="molecule type" value="Genomic_DNA"/>
</dbReference>
<organism evidence="5 6">
    <name type="scientific">Apolygus lucorum</name>
    <name type="common">Small green plant bug</name>
    <name type="synonym">Lygocoris lucorum</name>
    <dbReference type="NCBI Taxonomy" id="248454"/>
    <lineage>
        <taxon>Eukaryota</taxon>
        <taxon>Metazoa</taxon>
        <taxon>Ecdysozoa</taxon>
        <taxon>Arthropoda</taxon>
        <taxon>Hexapoda</taxon>
        <taxon>Insecta</taxon>
        <taxon>Pterygota</taxon>
        <taxon>Neoptera</taxon>
        <taxon>Paraneoptera</taxon>
        <taxon>Hemiptera</taxon>
        <taxon>Heteroptera</taxon>
        <taxon>Panheteroptera</taxon>
        <taxon>Cimicomorpha</taxon>
        <taxon>Miridae</taxon>
        <taxon>Mirini</taxon>
        <taxon>Apolygus</taxon>
    </lineage>
</organism>
<dbReference type="InterPro" id="IPR001606">
    <property type="entry name" value="ARID_dom"/>
</dbReference>
<evidence type="ECO:0000313" key="5">
    <source>
        <dbReference type="EMBL" id="KAF6199704.1"/>
    </source>
</evidence>
<feature type="compositionally biased region" description="Basic and acidic residues" evidence="4">
    <location>
        <begin position="429"/>
        <end position="440"/>
    </location>
</feature>
<feature type="region of interest" description="Disordered" evidence="4">
    <location>
        <begin position="400"/>
        <end position="606"/>
    </location>
</feature>
<dbReference type="SMART" id="SM01014">
    <property type="entry name" value="ARID"/>
    <property type="match status" value="1"/>
</dbReference>
<evidence type="ECO:0000256" key="3">
    <source>
        <dbReference type="ARBA" id="ARBA00023242"/>
    </source>
</evidence>
<feature type="compositionally biased region" description="Pro residues" evidence="4">
    <location>
        <begin position="448"/>
        <end position="461"/>
    </location>
</feature>
<dbReference type="SMART" id="SM00501">
    <property type="entry name" value="BRIGHT"/>
    <property type="match status" value="1"/>
</dbReference>
<feature type="compositionally biased region" description="Low complexity" evidence="4">
    <location>
        <begin position="531"/>
        <end position="553"/>
    </location>
</feature>
<dbReference type="InterPro" id="IPR051232">
    <property type="entry name" value="ARID/SWI1_ChromRemod"/>
</dbReference>
<protein>
    <submittedName>
        <fullName evidence="5">Uncharacterized protein</fullName>
    </submittedName>
</protein>
<dbReference type="SUPFAM" id="SSF46774">
    <property type="entry name" value="ARID-like"/>
    <property type="match status" value="1"/>
</dbReference>
<dbReference type="PROSITE" id="PS51011">
    <property type="entry name" value="ARID"/>
    <property type="match status" value="1"/>
</dbReference>
<keyword evidence="3" id="KW-0539">Nucleus</keyword>
<feature type="compositionally biased region" description="Low complexity" evidence="4">
    <location>
        <begin position="259"/>
        <end position="272"/>
    </location>
</feature>
<keyword evidence="1" id="KW-0805">Transcription regulation</keyword>
<evidence type="ECO:0000256" key="4">
    <source>
        <dbReference type="SAM" id="MobiDB-lite"/>
    </source>
</evidence>
<gene>
    <name evidence="5" type="ORF">GE061_006002</name>
</gene>
<name>A0A6A4J9A7_APOLU</name>
<evidence type="ECO:0000256" key="1">
    <source>
        <dbReference type="ARBA" id="ARBA00023015"/>
    </source>
</evidence>
<feature type="compositionally biased region" description="Basic and acidic residues" evidence="4">
    <location>
        <begin position="509"/>
        <end position="518"/>
    </location>
</feature>
<dbReference type="CDD" id="cd16869">
    <property type="entry name" value="ARID_ARID5"/>
    <property type="match status" value="1"/>
</dbReference>
<feature type="compositionally biased region" description="Basic and acidic residues" evidence="4">
    <location>
        <begin position="465"/>
        <end position="493"/>
    </location>
</feature>
<keyword evidence="2" id="KW-0804">Transcription</keyword>
<dbReference type="Pfam" id="PF01388">
    <property type="entry name" value="ARID"/>
    <property type="match status" value="1"/>
</dbReference>
<dbReference type="OrthoDB" id="1938591at2759"/>
<reference evidence="5" key="1">
    <citation type="journal article" date="2021" name="Mol. Ecol. Resour.">
        <title>Apolygus lucorum genome provides insights into omnivorousness and mesophyll feeding.</title>
        <authorList>
            <person name="Liu Y."/>
            <person name="Liu H."/>
            <person name="Wang H."/>
            <person name="Huang T."/>
            <person name="Liu B."/>
            <person name="Yang B."/>
            <person name="Yin L."/>
            <person name="Li B."/>
            <person name="Zhang Y."/>
            <person name="Zhang S."/>
            <person name="Jiang F."/>
            <person name="Zhang X."/>
            <person name="Ren Y."/>
            <person name="Wang B."/>
            <person name="Wang S."/>
            <person name="Lu Y."/>
            <person name="Wu K."/>
            <person name="Fan W."/>
            <person name="Wang G."/>
        </authorList>
    </citation>
    <scope>NUCLEOTIDE SEQUENCE</scope>
    <source>
        <strain evidence="5">12Hb</strain>
    </source>
</reference>
<dbReference type="Proteomes" id="UP000466442">
    <property type="component" value="Unassembled WGS sequence"/>
</dbReference>
<proteinExistence type="predicted"/>
<dbReference type="InterPro" id="IPR036431">
    <property type="entry name" value="ARID_dom_sf"/>
</dbReference>
<dbReference type="AlphaFoldDB" id="A0A6A4J9A7"/>
<feature type="region of interest" description="Disordered" evidence="4">
    <location>
        <begin position="240"/>
        <end position="279"/>
    </location>
</feature>